<dbReference type="InterPro" id="IPR036855">
    <property type="entry name" value="Znf_CCCH_sf"/>
</dbReference>
<evidence type="ECO:0000259" key="15">
    <source>
        <dbReference type="PROSITE" id="PS50103"/>
    </source>
</evidence>
<evidence type="ECO:0000256" key="6">
    <source>
        <dbReference type="ARBA" id="ARBA00022771"/>
    </source>
</evidence>
<comment type="caution">
    <text evidence="16">The sequence shown here is derived from an EMBL/GenBank/DDBJ whole genome shotgun (WGS) entry which is preliminary data.</text>
</comment>
<keyword evidence="6 13" id="KW-0863">Zinc-finger</keyword>
<keyword evidence="5 13" id="KW-0479">Metal-binding</keyword>
<dbReference type="PANTHER" id="PTHR15092:SF37">
    <property type="entry name" value="TARGET OF EGR1 PROTEIN 1"/>
    <property type="match status" value="1"/>
</dbReference>
<dbReference type="GO" id="GO:0017069">
    <property type="term" value="F:snRNA binding"/>
    <property type="evidence" value="ECO:0007669"/>
    <property type="project" value="TreeGrafter"/>
</dbReference>
<evidence type="ECO:0000256" key="11">
    <source>
        <dbReference type="ARBA" id="ARBA00062362"/>
    </source>
</evidence>
<dbReference type="InterPro" id="IPR006941">
    <property type="entry name" value="RNase_CAF1"/>
</dbReference>
<reference evidence="16" key="1">
    <citation type="submission" date="2019-08" db="EMBL/GenBank/DDBJ databases">
        <title>The improved chromosome-level genome for the pearl oyster Pinctada fucata martensii using PacBio sequencing and Hi-C.</title>
        <authorList>
            <person name="Zheng Z."/>
        </authorList>
    </citation>
    <scope>NUCLEOTIDE SEQUENCE</scope>
    <source>
        <strain evidence="16">ZZ-2019</strain>
        <tissue evidence="16">Adductor muscle</tissue>
    </source>
</reference>
<dbReference type="GO" id="GO:0034472">
    <property type="term" value="P:snRNA 3'-end processing"/>
    <property type="evidence" value="ECO:0007669"/>
    <property type="project" value="TreeGrafter"/>
</dbReference>
<feature type="domain" description="C3H1-type" evidence="15">
    <location>
        <begin position="295"/>
        <end position="323"/>
    </location>
</feature>
<accession>A0AA89BQY9</accession>
<dbReference type="InterPro" id="IPR036397">
    <property type="entry name" value="RNaseH_sf"/>
</dbReference>
<evidence type="ECO:0000256" key="9">
    <source>
        <dbReference type="ARBA" id="ARBA00023242"/>
    </source>
</evidence>
<evidence type="ECO:0000256" key="1">
    <source>
        <dbReference type="ARBA" id="ARBA00004324"/>
    </source>
</evidence>
<evidence type="ECO:0000256" key="4">
    <source>
        <dbReference type="ARBA" id="ARBA00022553"/>
    </source>
</evidence>
<feature type="region of interest" description="Disordered" evidence="14">
    <location>
        <begin position="337"/>
        <end position="360"/>
    </location>
</feature>
<name>A0AA89BQY9_PINIB</name>
<dbReference type="Proteomes" id="UP001186944">
    <property type="component" value="Unassembled WGS sequence"/>
</dbReference>
<evidence type="ECO:0000256" key="7">
    <source>
        <dbReference type="ARBA" id="ARBA00022833"/>
    </source>
</evidence>
<comment type="subcellular location">
    <subcellularLocation>
        <location evidence="1">Nucleus speckle</location>
    </subcellularLocation>
    <subcellularLocation>
        <location evidence="2">Nucleus</location>
        <location evidence="2">Nucleolus</location>
    </subcellularLocation>
</comment>
<dbReference type="GO" id="GO:0016607">
    <property type="term" value="C:nuclear speck"/>
    <property type="evidence" value="ECO:0007669"/>
    <property type="project" value="UniProtKB-SubCell"/>
</dbReference>
<feature type="compositionally biased region" description="Basic and acidic residues" evidence="14">
    <location>
        <begin position="466"/>
        <end position="483"/>
    </location>
</feature>
<feature type="compositionally biased region" description="Basic residues" evidence="14">
    <location>
        <begin position="337"/>
        <end position="346"/>
    </location>
</feature>
<evidence type="ECO:0000256" key="2">
    <source>
        <dbReference type="ARBA" id="ARBA00004604"/>
    </source>
</evidence>
<evidence type="ECO:0000256" key="10">
    <source>
        <dbReference type="ARBA" id="ARBA00057484"/>
    </source>
</evidence>
<evidence type="ECO:0000256" key="12">
    <source>
        <dbReference type="ARBA" id="ARBA00071349"/>
    </source>
</evidence>
<keyword evidence="7 13" id="KW-0862">Zinc</keyword>
<dbReference type="InterPro" id="IPR051181">
    <property type="entry name" value="CAF1_poly(A)_ribonucleases"/>
</dbReference>
<dbReference type="PANTHER" id="PTHR15092">
    <property type="entry name" value="POLY A -SPECIFIC RIBONUCLEASE/TARGET OF EGR1, MEMBER 1"/>
    <property type="match status" value="1"/>
</dbReference>
<evidence type="ECO:0000256" key="3">
    <source>
        <dbReference type="ARBA" id="ARBA00008372"/>
    </source>
</evidence>
<keyword evidence="17" id="KW-1185">Reference proteome</keyword>
<dbReference type="InterPro" id="IPR012337">
    <property type="entry name" value="RNaseH-like_sf"/>
</dbReference>
<dbReference type="FunFam" id="3.30.420.10:FF:000039">
    <property type="entry name" value="Target of EGR1 protein 1"/>
    <property type="match status" value="1"/>
</dbReference>
<dbReference type="EMBL" id="VSWD01000010">
    <property type="protein sequence ID" value="KAK3090791.1"/>
    <property type="molecule type" value="Genomic_DNA"/>
</dbReference>
<keyword evidence="4" id="KW-0597">Phosphoprotein</keyword>
<gene>
    <name evidence="16" type="ORF">FSP39_014646</name>
</gene>
<keyword evidence="9" id="KW-0539">Nucleus</keyword>
<protein>
    <recommendedName>
        <fullName evidence="12">Target of EGR1 protein 1</fullName>
    </recommendedName>
</protein>
<dbReference type="GO" id="GO:0015030">
    <property type="term" value="C:Cajal body"/>
    <property type="evidence" value="ECO:0007669"/>
    <property type="project" value="TreeGrafter"/>
</dbReference>
<evidence type="ECO:0000256" key="13">
    <source>
        <dbReference type="PROSITE-ProRule" id="PRU00723"/>
    </source>
</evidence>
<evidence type="ECO:0000313" key="16">
    <source>
        <dbReference type="EMBL" id="KAK3090791.1"/>
    </source>
</evidence>
<feature type="compositionally biased region" description="Polar residues" evidence="14">
    <location>
        <begin position="348"/>
        <end position="360"/>
    </location>
</feature>
<feature type="zinc finger region" description="C3H1-type" evidence="13">
    <location>
        <begin position="295"/>
        <end position="323"/>
    </location>
</feature>
<comment type="subunit">
    <text evidence="11">Interacts with U1, U2, U4, U5 and U6 snRNAs.</text>
</comment>
<dbReference type="AlphaFoldDB" id="A0AA89BQY9"/>
<keyword evidence="8" id="KW-0007">Acetylation</keyword>
<comment type="function">
    <text evidence="10">Inhibits cell growth rate and cell cycle. Induces CDKN1A expression as well as TGF-beta expression. Mediates the inhibitory growth effect of EGR1. Involved in the maturation of snRNAs and snRNA 3'-tail processing.</text>
</comment>
<proteinExistence type="inferred from homology"/>
<evidence type="ECO:0000256" key="14">
    <source>
        <dbReference type="SAM" id="MobiDB-lite"/>
    </source>
</evidence>
<comment type="similarity">
    <text evidence="3">Belongs to the CAF1 family.</text>
</comment>
<dbReference type="PROSITE" id="PS50103">
    <property type="entry name" value="ZF_C3H1"/>
    <property type="match status" value="1"/>
</dbReference>
<dbReference type="GO" id="GO:0008270">
    <property type="term" value="F:zinc ion binding"/>
    <property type="evidence" value="ECO:0007669"/>
    <property type="project" value="UniProtKB-KW"/>
</dbReference>
<feature type="region of interest" description="Disordered" evidence="14">
    <location>
        <begin position="458"/>
        <end position="483"/>
    </location>
</feature>
<dbReference type="SUPFAM" id="SSF53098">
    <property type="entry name" value="Ribonuclease H-like"/>
    <property type="match status" value="1"/>
</dbReference>
<dbReference type="Gene3D" id="6.10.250.3220">
    <property type="match status" value="1"/>
</dbReference>
<dbReference type="SUPFAM" id="SSF90229">
    <property type="entry name" value="CCCH zinc finger"/>
    <property type="match status" value="1"/>
</dbReference>
<evidence type="ECO:0000256" key="5">
    <source>
        <dbReference type="ARBA" id="ARBA00022723"/>
    </source>
</evidence>
<sequence>MTTRFEKVPVVDITKNNFQLLWPSICKAISTSTFVAMDTELSGIGTRKLLMAKSIEDRYNGMSDIAKTRSIVSFGISCFKLENARLSDEGSNSECKTHQGVTKWEYAVETFNLTALCSEEYVVEPNSLKFLLNHGFDFNRQYSSGIPYHRGNDRIPSNEEESLTLRHLFTEIVCASKPVVFHNGLMDLIYLYQNFYANLPTQISTFLSDLTEVFSCGIFDTKYIADYVQMLPASYLEYVFSRSQRENCVKKNKGQSYVSVSFPHYEETANIIDCCCPLPDEIDADLTLPREAIDSMRQAVCESFAGHGWCELGINCTLSHDMDLILDLDKLGQTKEVRKRKRRNKNKQQSLNSIKNGTQQIDGEQISTENMETDFVSESTVVVEKTVNLPSKYLKSECDVHSAGCHRSGYDAFMTGFTLAVCLSQYGNYSGSYDMSNLGIEQFKNNISLSGKDMPLTVSKSSFSKTSKEHRDKMERIRQKNNI</sequence>
<dbReference type="Gene3D" id="3.30.420.10">
    <property type="entry name" value="Ribonuclease H-like superfamily/Ribonuclease H"/>
    <property type="match status" value="2"/>
</dbReference>
<dbReference type="InterPro" id="IPR000571">
    <property type="entry name" value="Znf_CCCH"/>
</dbReference>
<dbReference type="GO" id="GO:0000175">
    <property type="term" value="F:3'-5'-RNA exonuclease activity"/>
    <property type="evidence" value="ECO:0007669"/>
    <property type="project" value="TreeGrafter"/>
</dbReference>
<evidence type="ECO:0000256" key="8">
    <source>
        <dbReference type="ARBA" id="ARBA00022990"/>
    </source>
</evidence>
<dbReference type="Pfam" id="PF04857">
    <property type="entry name" value="CAF1"/>
    <property type="match status" value="2"/>
</dbReference>
<organism evidence="16 17">
    <name type="scientific">Pinctada imbricata</name>
    <name type="common">Atlantic pearl-oyster</name>
    <name type="synonym">Pinctada martensii</name>
    <dbReference type="NCBI Taxonomy" id="66713"/>
    <lineage>
        <taxon>Eukaryota</taxon>
        <taxon>Metazoa</taxon>
        <taxon>Spiralia</taxon>
        <taxon>Lophotrochozoa</taxon>
        <taxon>Mollusca</taxon>
        <taxon>Bivalvia</taxon>
        <taxon>Autobranchia</taxon>
        <taxon>Pteriomorphia</taxon>
        <taxon>Pterioida</taxon>
        <taxon>Pterioidea</taxon>
        <taxon>Pteriidae</taxon>
        <taxon>Pinctada</taxon>
    </lineage>
</organism>
<evidence type="ECO:0000313" key="17">
    <source>
        <dbReference type="Proteomes" id="UP001186944"/>
    </source>
</evidence>
<dbReference type="GO" id="GO:0005730">
    <property type="term" value="C:nucleolus"/>
    <property type="evidence" value="ECO:0007669"/>
    <property type="project" value="UniProtKB-SubCell"/>
</dbReference>